<evidence type="ECO:0000256" key="1">
    <source>
        <dbReference type="ARBA" id="ARBA00023002"/>
    </source>
</evidence>
<feature type="domain" description="Enoyl reductase (ER)" evidence="2">
    <location>
        <begin position="16"/>
        <end position="332"/>
    </location>
</feature>
<dbReference type="EMBL" id="JBFAKC010000024">
    <property type="protein sequence ID" value="MEV0712673.1"/>
    <property type="molecule type" value="Genomic_DNA"/>
</dbReference>
<dbReference type="InterPro" id="IPR045010">
    <property type="entry name" value="MDR_fam"/>
</dbReference>
<dbReference type="SMART" id="SM00829">
    <property type="entry name" value="PKS_ER"/>
    <property type="match status" value="1"/>
</dbReference>
<evidence type="ECO:0000313" key="3">
    <source>
        <dbReference type="EMBL" id="MEV0712673.1"/>
    </source>
</evidence>
<proteinExistence type="predicted"/>
<dbReference type="Proteomes" id="UP001551695">
    <property type="component" value="Unassembled WGS sequence"/>
</dbReference>
<comment type="caution">
    <text evidence="3">The sequence shown here is derived from an EMBL/GenBank/DDBJ whole genome shotgun (WGS) entry which is preliminary data.</text>
</comment>
<dbReference type="InterPro" id="IPR011032">
    <property type="entry name" value="GroES-like_sf"/>
</dbReference>
<dbReference type="InterPro" id="IPR013149">
    <property type="entry name" value="ADH-like_C"/>
</dbReference>
<dbReference type="PANTHER" id="PTHR43205">
    <property type="entry name" value="PROSTAGLANDIN REDUCTASE"/>
    <property type="match status" value="1"/>
</dbReference>
<reference evidence="3 4" key="1">
    <citation type="submission" date="2024-06" db="EMBL/GenBank/DDBJ databases">
        <title>The Natural Products Discovery Center: Release of the First 8490 Sequenced Strains for Exploring Actinobacteria Biosynthetic Diversity.</title>
        <authorList>
            <person name="Kalkreuter E."/>
            <person name="Kautsar S.A."/>
            <person name="Yang D."/>
            <person name="Bader C.D."/>
            <person name="Teijaro C.N."/>
            <person name="Fluegel L."/>
            <person name="Davis C.M."/>
            <person name="Simpson J.R."/>
            <person name="Lauterbach L."/>
            <person name="Steele A.D."/>
            <person name="Gui C."/>
            <person name="Meng S."/>
            <person name="Li G."/>
            <person name="Viehrig K."/>
            <person name="Ye F."/>
            <person name="Su P."/>
            <person name="Kiefer A.F."/>
            <person name="Nichols A."/>
            <person name="Cepeda A.J."/>
            <person name="Yan W."/>
            <person name="Fan B."/>
            <person name="Jiang Y."/>
            <person name="Adhikari A."/>
            <person name="Zheng C.-J."/>
            <person name="Schuster L."/>
            <person name="Cowan T.M."/>
            <person name="Smanski M.J."/>
            <person name="Chevrette M.G."/>
            <person name="De Carvalho L.P.S."/>
            <person name="Shen B."/>
        </authorList>
    </citation>
    <scope>NUCLEOTIDE SEQUENCE [LARGE SCALE GENOMIC DNA]</scope>
    <source>
        <strain evidence="3 4">NPDC050403</strain>
    </source>
</reference>
<keyword evidence="1" id="KW-0560">Oxidoreductase</keyword>
<keyword evidence="4" id="KW-1185">Reference proteome</keyword>
<organism evidence="3 4">
    <name type="scientific">Nocardia aurea</name>
    <dbReference type="NCBI Taxonomy" id="2144174"/>
    <lineage>
        <taxon>Bacteria</taxon>
        <taxon>Bacillati</taxon>
        <taxon>Actinomycetota</taxon>
        <taxon>Actinomycetes</taxon>
        <taxon>Mycobacteriales</taxon>
        <taxon>Nocardiaceae</taxon>
        <taxon>Nocardia</taxon>
    </lineage>
</organism>
<evidence type="ECO:0000259" key="2">
    <source>
        <dbReference type="SMART" id="SM00829"/>
    </source>
</evidence>
<dbReference type="Pfam" id="PF16884">
    <property type="entry name" value="ADH_N_2"/>
    <property type="match status" value="1"/>
</dbReference>
<gene>
    <name evidence="3" type="ORF">AB0I48_34485</name>
</gene>
<accession>A0ABV3G4P7</accession>
<dbReference type="SUPFAM" id="SSF51735">
    <property type="entry name" value="NAD(P)-binding Rossmann-fold domains"/>
    <property type="match status" value="1"/>
</dbReference>
<dbReference type="InterPro" id="IPR020843">
    <property type="entry name" value="ER"/>
</dbReference>
<dbReference type="SUPFAM" id="SSF50129">
    <property type="entry name" value="GroES-like"/>
    <property type="match status" value="1"/>
</dbReference>
<evidence type="ECO:0000313" key="4">
    <source>
        <dbReference type="Proteomes" id="UP001551695"/>
    </source>
</evidence>
<dbReference type="InterPro" id="IPR041694">
    <property type="entry name" value="ADH_N_2"/>
</dbReference>
<protein>
    <submittedName>
        <fullName evidence="3">NADP-dependent oxidoreductase</fullName>
    </submittedName>
</protein>
<dbReference type="InterPro" id="IPR036291">
    <property type="entry name" value="NAD(P)-bd_dom_sf"/>
</dbReference>
<dbReference type="CDD" id="cd05288">
    <property type="entry name" value="PGDH"/>
    <property type="match status" value="1"/>
</dbReference>
<dbReference type="Gene3D" id="3.90.180.10">
    <property type="entry name" value="Medium-chain alcohol dehydrogenases, catalytic domain"/>
    <property type="match status" value="1"/>
</dbReference>
<dbReference type="PANTHER" id="PTHR43205:SF7">
    <property type="entry name" value="PROSTAGLANDIN REDUCTASE 1"/>
    <property type="match status" value="1"/>
</dbReference>
<dbReference type="RefSeq" id="WP_109527130.1">
    <property type="nucleotide sequence ID" value="NZ_JBEXKW010000012.1"/>
</dbReference>
<dbReference type="Gene3D" id="3.40.50.720">
    <property type="entry name" value="NAD(P)-binding Rossmann-like Domain"/>
    <property type="match status" value="1"/>
</dbReference>
<name>A0ABV3G4P7_9NOCA</name>
<dbReference type="Pfam" id="PF00107">
    <property type="entry name" value="ADH_zinc_N"/>
    <property type="match status" value="1"/>
</dbReference>
<sequence>MPVTSREWRLIARPAGTPTLADVELATVTLADPAPGQALIRNDWMSVDPYMRSRMNAGDGYLPPFDLDVALTGAAVGTVIASANDALPVGAVVSHFDGWREYTLAAWAQPLDVTSVAPQAYLGVLGTTGLTAYVGLTEVAKVSDGDVVFISAAAGAVGSVAGQLARKLGAKLVIGSAGGPEKTRKLLEEFGFDAAIDYRAGDVAGQLAAAAPGGIDVYFDNVGGEQLDAALGVIKPHGRVVLSGSLATIDSDTDSLPPGPKNLPLIIGKRVSLFSMNAADYFAILPDYLAQAKGWLADGSLKAEETVFDGIENAFEAYSAMIRGENVGKTVVSLSESNAS</sequence>